<dbReference type="EMBL" id="NXAO01000053">
    <property type="protein sequence ID" value="PHO14540.1"/>
    <property type="molecule type" value="Genomic_DNA"/>
</dbReference>
<keyword evidence="4" id="KW-1185">Reference proteome</keyword>
<feature type="domain" description="Nucleoside phosphorylase" evidence="1">
    <location>
        <begin position="31"/>
        <end position="96"/>
    </location>
</feature>
<dbReference type="InterPro" id="IPR000845">
    <property type="entry name" value="Nucleoside_phosphorylase_d"/>
</dbReference>
<accession>A0A347THU5</accession>
<evidence type="ECO:0000313" key="4">
    <source>
        <dbReference type="Proteomes" id="UP000224740"/>
    </source>
</evidence>
<sequence>MNRKKTLVHSALLCECQTLINYFKLKQDKSCSAFKLYYNHQIVIIVSGIGKENTINALDFVFERFEISKAINIGIAGCKDKNIKIGTLFCTNQKLQDIPNTTLTTVDKPLNDINKLKTTLVDMEAFYFEEVSNKYCEKIYILKVVSDYLDINIPKKSFIIKIIQESFTQWKSLL</sequence>
<dbReference type="Gene3D" id="3.40.50.1580">
    <property type="entry name" value="Nucleoside phosphorylase domain"/>
    <property type="match status" value="1"/>
</dbReference>
<proteinExistence type="predicted"/>
<reference evidence="2 5" key="3">
    <citation type="submission" date="2018-08" db="EMBL/GenBank/DDBJ databases">
        <title>Complete genome of the Arcobacter marinus type strain JCM 15502.</title>
        <authorList>
            <person name="Miller W.G."/>
            <person name="Yee E."/>
            <person name="Huynh S."/>
            <person name="Parker C.T."/>
        </authorList>
    </citation>
    <scope>NUCLEOTIDE SEQUENCE [LARGE SCALE GENOMIC DNA]</scope>
    <source>
        <strain evidence="2 5">JCM 15502</strain>
    </source>
</reference>
<dbReference type="KEGG" id="amar:AMRN_0404"/>
<dbReference type="InterPro" id="IPR035994">
    <property type="entry name" value="Nucleoside_phosphorylase_sf"/>
</dbReference>
<dbReference type="EMBL" id="CP032101">
    <property type="protein sequence ID" value="AXX86173.1"/>
    <property type="molecule type" value="Genomic_DNA"/>
</dbReference>
<dbReference type="Proteomes" id="UP000224740">
    <property type="component" value="Unassembled WGS sequence"/>
</dbReference>
<dbReference type="GO" id="GO:0003913">
    <property type="term" value="F:DNA photolyase activity"/>
    <property type="evidence" value="ECO:0007669"/>
    <property type="project" value="TreeGrafter"/>
</dbReference>
<dbReference type="GO" id="GO:0042601">
    <property type="term" value="C:endospore-forming forespore"/>
    <property type="evidence" value="ECO:0007669"/>
    <property type="project" value="TreeGrafter"/>
</dbReference>
<reference evidence="4" key="1">
    <citation type="submission" date="2017-09" db="EMBL/GenBank/DDBJ databases">
        <title>Arcobacter canalis sp. nov., a new species isolated from a water canal contaminated with urban sewage.</title>
        <authorList>
            <person name="Perez-Cataluna A."/>
            <person name="Salas-Masso N."/>
            <person name="Figueras M.J."/>
        </authorList>
    </citation>
    <scope>NUCLEOTIDE SEQUENCE [LARGE SCALE GENOMIC DNA]</scope>
    <source>
        <strain evidence="4">CECT 7727</strain>
    </source>
</reference>
<evidence type="ECO:0000313" key="3">
    <source>
        <dbReference type="EMBL" id="PHO14540.1"/>
    </source>
</evidence>
<dbReference type="AlphaFoldDB" id="A0A347THU5"/>
<evidence type="ECO:0000313" key="2">
    <source>
        <dbReference type="EMBL" id="AXX86173.1"/>
    </source>
</evidence>
<name>A0A347THU5_9BACT</name>
<dbReference type="GO" id="GO:0051539">
    <property type="term" value="F:4 iron, 4 sulfur cluster binding"/>
    <property type="evidence" value="ECO:0007669"/>
    <property type="project" value="TreeGrafter"/>
</dbReference>
<dbReference type="Proteomes" id="UP000264693">
    <property type="component" value="Chromosome"/>
</dbReference>
<organism evidence="2 5">
    <name type="scientific">Malaciobacter marinus</name>
    <dbReference type="NCBI Taxonomy" id="505249"/>
    <lineage>
        <taxon>Bacteria</taxon>
        <taxon>Pseudomonadati</taxon>
        <taxon>Campylobacterota</taxon>
        <taxon>Epsilonproteobacteria</taxon>
        <taxon>Campylobacterales</taxon>
        <taxon>Arcobacteraceae</taxon>
        <taxon>Malaciobacter</taxon>
    </lineage>
</organism>
<evidence type="ECO:0000313" key="5">
    <source>
        <dbReference type="Proteomes" id="UP000264693"/>
    </source>
</evidence>
<dbReference type="PANTHER" id="PTHR37822:SF2">
    <property type="entry name" value="SPORE PHOTOPRODUCT LYASE"/>
    <property type="match status" value="1"/>
</dbReference>
<protein>
    <submittedName>
        <fullName evidence="3">Nucleoside phosphorylase</fullName>
    </submittedName>
</protein>
<dbReference type="GO" id="GO:1904047">
    <property type="term" value="F:S-adenosyl-L-methionine binding"/>
    <property type="evidence" value="ECO:0007669"/>
    <property type="project" value="TreeGrafter"/>
</dbReference>
<gene>
    <name evidence="2" type="ORF">AMRN_0404</name>
    <name evidence="3" type="ORF">CPH92_11500</name>
</gene>
<dbReference type="InterPro" id="IPR049539">
    <property type="entry name" value="SPL"/>
</dbReference>
<dbReference type="Pfam" id="PF01048">
    <property type="entry name" value="PNP_UDP_1"/>
    <property type="match status" value="1"/>
</dbReference>
<evidence type="ECO:0000259" key="1">
    <source>
        <dbReference type="Pfam" id="PF01048"/>
    </source>
</evidence>
<dbReference type="RefSeq" id="WP_099311981.1">
    <property type="nucleotide sequence ID" value="NZ_CP032101.1"/>
</dbReference>
<reference evidence="3" key="2">
    <citation type="submission" date="2017-09" db="EMBL/GenBank/DDBJ databases">
        <authorList>
            <person name="Perez-Cataluna A."/>
            <person name="Figueras M.J."/>
            <person name="Salas-Masso N."/>
        </authorList>
    </citation>
    <scope>NUCLEOTIDE SEQUENCE</scope>
    <source>
        <strain evidence="3">CECT 7727</strain>
    </source>
</reference>
<dbReference type="PANTHER" id="PTHR37822">
    <property type="entry name" value="SPORE PHOTOPRODUCT LYASE-RELATED"/>
    <property type="match status" value="1"/>
</dbReference>
<dbReference type="GO" id="GO:0009116">
    <property type="term" value="P:nucleoside metabolic process"/>
    <property type="evidence" value="ECO:0007669"/>
    <property type="project" value="InterPro"/>
</dbReference>
<dbReference type="SUPFAM" id="SSF53167">
    <property type="entry name" value="Purine and uridine phosphorylases"/>
    <property type="match status" value="1"/>
</dbReference>